<proteinExistence type="predicted"/>
<dbReference type="OrthoDB" id="2394449at2759"/>
<feature type="compositionally biased region" description="Low complexity" evidence="1">
    <location>
        <begin position="118"/>
        <end position="136"/>
    </location>
</feature>
<feature type="region of interest" description="Disordered" evidence="1">
    <location>
        <begin position="53"/>
        <end position="80"/>
    </location>
</feature>
<name>A0A8H7Q1L4_MORIS</name>
<protein>
    <submittedName>
        <fullName evidence="2">Uncharacterized protein</fullName>
    </submittedName>
</protein>
<dbReference type="AlphaFoldDB" id="A0A8H7Q1L4"/>
<reference evidence="2" key="1">
    <citation type="submission" date="2020-12" db="EMBL/GenBank/DDBJ databases">
        <title>Metabolic potential, ecology and presence of endohyphal bacteria is reflected in genomic diversity of Mucoromycotina.</title>
        <authorList>
            <person name="Muszewska A."/>
            <person name="Okrasinska A."/>
            <person name="Steczkiewicz K."/>
            <person name="Drgas O."/>
            <person name="Orlowska M."/>
            <person name="Perlinska-Lenart U."/>
            <person name="Aleksandrzak-Piekarczyk T."/>
            <person name="Szatraj K."/>
            <person name="Zielenkiewicz U."/>
            <person name="Pilsyk S."/>
            <person name="Malc E."/>
            <person name="Mieczkowski P."/>
            <person name="Kruszewska J.S."/>
            <person name="Biernat P."/>
            <person name="Pawlowska J."/>
        </authorList>
    </citation>
    <scope>NUCLEOTIDE SEQUENCE</scope>
    <source>
        <strain evidence="2">WA0000067209</strain>
    </source>
</reference>
<comment type="caution">
    <text evidence="2">The sequence shown here is derived from an EMBL/GenBank/DDBJ whole genome shotgun (WGS) entry which is preliminary data.</text>
</comment>
<evidence type="ECO:0000313" key="2">
    <source>
        <dbReference type="EMBL" id="KAG2183688.1"/>
    </source>
</evidence>
<feature type="region of interest" description="Disordered" evidence="1">
    <location>
        <begin position="115"/>
        <end position="136"/>
    </location>
</feature>
<accession>A0A8H7Q1L4</accession>
<evidence type="ECO:0000256" key="1">
    <source>
        <dbReference type="SAM" id="MobiDB-lite"/>
    </source>
</evidence>
<feature type="compositionally biased region" description="Polar residues" evidence="1">
    <location>
        <begin position="62"/>
        <end position="80"/>
    </location>
</feature>
<keyword evidence="3" id="KW-1185">Reference proteome</keyword>
<gene>
    <name evidence="2" type="ORF">INT43_006696</name>
</gene>
<dbReference type="Proteomes" id="UP000654370">
    <property type="component" value="Unassembled WGS sequence"/>
</dbReference>
<organism evidence="2 3">
    <name type="scientific">Mortierella isabellina</name>
    <name type="common">Filamentous fungus</name>
    <name type="synonym">Umbelopsis isabellina</name>
    <dbReference type="NCBI Taxonomy" id="91625"/>
    <lineage>
        <taxon>Eukaryota</taxon>
        <taxon>Fungi</taxon>
        <taxon>Fungi incertae sedis</taxon>
        <taxon>Mucoromycota</taxon>
        <taxon>Mucoromycotina</taxon>
        <taxon>Umbelopsidomycetes</taxon>
        <taxon>Umbelopsidales</taxon>
        <taxon>Umbelopsidaceae</taxon>
        <taxon>Umbelopsis</taxon>
    </lineage>
</organism>
<evidence type="ECO:0000313" key="3">
    <source>
        <dbReference type="Proteomes" id="UP000654370"/>
    </source>
</evidence>
<sequence>MSASLITENSNQGQLFGSSLSSSGAVASSLKLGSNHAAQRNWASLSNIEHLQRQPAARQDSKSYAYQLTSNSDAQQQQQPSLVNALRNPPNLKRAAAAQVQPTNLAGQPTNLAVQSRPNANQPATSANAASPAAQQHPFVRYTDNISQRLVLHHPDVVEFWARCPLCRTLIYCIDPKTSCYKSDAVDKHVEKLHSERIWIISQQFGAEFMWGDNSLTADVFSILLDAESGKDMVDSNTKNHNHEKQLDIKDRDQAVEKDLRRAISMEAETKFQFADTNTQPASSPRKRRRINTNQCVADSTAHVRAKCTQECYLKMIG</sequence>
<dbReference type="EMBL" id="JAEPQZ010000003">
    <property type="protein sequence ID" value="KAG2183688.1"/>
    <property type="molecule type" value="Genomic_DNA"/>
</dbReference>